<protein>
    <submittedName>
        <fullName evidence="1">Uncharacterized protein</fullName>
    </submittedName>
</protein>
<dbReference type="OrthoDB" id="677924at2"/>
<proteinExistence type="predicted"/>
<name>A0A327QN90_9BACT</name>
<accession>A0A327QN90</accession>
<keyword evidence="2" id="KW-1185">Reference proteome</keyword>
<organism evidence="1 2">
    <name type="scientific">Chitinophaga skermanii</name>
    <dbReference type="NCBI Taxonomy" id="331697"/>
    <lineage>
        <taxon>Bacteria</taxon>
        <taxon>Pseudomonadati</taxon>
        <taxon>Bacteroidota</taxon>
        <taxon>Chitinophagia</taxon>
        <taxon>Chitinophagales</taxon>
        <taxon>Chitinophagaceae</taxon>
        <taxon>Chitinophaga</taxon>
    </lineage>
</organism>
<dbReference type="RefSeq" id="WP_111598092.1">
    <property type="nucleotide sequence ID" value="NZ_QLLL01000004.1"/>
</dbReference>
<dbReference type="AlphaFoldDB" id="A0A327QN90"/>
<sequence>MDKTASIIEWLSILKRRPLMIISDNSFCALKSYIEGYVDGLGLAYDIPKLTLKVTEWYQRKTAQKSNVLWGNQIVYFNPNKTDEELKQILVETAISFFEENPGWQKI</sequence>
<evidence type="ECO:0000313" key="2">
    <source>
        <dbReference type="Proteomes" id="UP000249547"/>
    </source>
</evidence>
<reference evidence="1 2" key="1">
    <citation type="submission" date="2018-06" db="EMBL/GenBank/DDBJ databases">
        <title>Genomic Encyclopedia of Archaeal and Bacterial Type Strains, Phase II (KMG-II): from individual species to whole genera.</title>
        <authorList>
            <person name="Goeker M."/>
        </authorList>
    </citation>
    <scope>NUCLEOTIDE SEQUENCE [LARGE SCALE GENOMIC DNA]</scope>
    <source>
        <strain evidence="1 2">DSM 23857</strain>
    </source>
</reference>
<evidence type="ECO:0000313" key="1">
    <source>
        <dbReference type="EMBL" id="RAJ05508.1"/>
    </source>
</evidence>
<gene>
    <name evidence="1" type="ORF">LX64_02668</name>
</gene>
<dbReference type="Proteomes" id="UP000249547">
    <property type="component" value="Unassembled WGS sequence"/>
</dbReference>
<dbReference type="EMBL" id="QLLL01000004">
    <property type="protein sequence ID" value="RAJ05508.1"/>
    <property type="molecule type" value="Genomic_DNA"/>
</dbReference>
<comment type="caution">
    <text evidence="1">The sequence shown here is derived from an EMBL/GenBank/DDBJ whole genome shotgun (WGS) entry which is preliminary data.</text>
</comment>